<dbReference type="OrthoDB" id="9813630at2"/>
<dbReference type="RefSeq" id="WP_093210435.1">
    <property type="nucleotide sequence ID" value="NZ_FNFL01000001.1"/>
</dbReference>
<sequence length="122" mass="14319">MTFIFRTIDHVQLAAPAESEQICREFFHNILGMEEIEKPDSLKKNGGVWFRCGEQQLHIGIDSDFMPAKKAHPAFYIENLDELKKRLLEKQIKVQEDDRLSGYNRFYVNDPFGNRLEFLEIA</sequence>
<dbReference type="AlphaFoldDB" id="A0A1G8VTC8"/>
<dbReference type="PANTHER" id="PTHR39175:SF1">
    <property type="entry name" value="FAMILY PROTEIN, PUTATIVE (AFU_ORTHOLOGUE AFUA_3G15060)-RELATED"/>
    <property type="match status" value="1"/>
</dbReference>
<evidence type="ECO:0000259" key="1">
    <source>
        <dbReference type="PROSITE" id="PS51819"/>
    </source>
</evidence>
<dbReference type="GO" id="GO:0051213">
    <property type="term" value="F:dioxygenase activity"/>
    <property type="evidence" value="ECO:0007669"/>
    <property type="project" value="UniProtKB-KW"/>
</dbReference>
<proteinExistence type="predicted"/>
<dbReference type="PROSITE" id="PS51819">
    <property type="entry name" value="VOC"/>
    <property type="match status" value="1"/>
</dbReference>
<evidence type="ECO:0000313" key="3">
    <source>
        <dbReference type="Proteomes" id="UP000198694"/>
    </source>
</evidence>
<gene>
    <name evidence="2" type="ORF">SAMN05216243_0307</name>
</gene>
<accession>A0A1G8VTC8</accession>
<dbReference type="InterPro" id="IPR004360">
    <property type="entry name" value="Glyas_Fos-R_dOase_dom"/>
</dbReference>
<keyword evidence="2" id="KW-0560">Oxidoreductase</keyword>
<dbReference type="InterPro" id="IPR029068">
    <property type="entry name" value="Glyas_Bleomycin-R_OHBP_Dase"/>
</dbReference>
<dbReference type="InterPro" id="IPR037523">
    <property type="entry name" value="VOC_core"/>
</dbReference>
<name>A0A1G8VTC8_9BACI</name>
<dbReference type="PANTHER" id="PTHR39175">
    <property type="entry name" value="FAMILY PROTEIN, PUTATIVE (AFU_ORTHOLOGUE AFUA_3G15060)-RELATED"/>
    <property type="match status" value="1"/>
</dbReference>
<dbReference type="Gene3D" id="3.10.180.10">
    <property type="entry name" value="2,3-Dihydroxybiphenyl 1,2-Dioxygenase, domain 1"/>
    <property type="match status" value="1"/>
</dbReference>
<dbReference type="STRING" id="407036.SAMN05216243_0307"/>
<keyword evidence="3" id="KW-1185">Reference proteome</keyword>
<dbReference type="SUPFAM" id="SSF54593">
    <property type="entry name" value="Glyoxalase/Bleomycin resistance protein/Dihydroxybiphenyl dioxygenase"/>
    <property type="match status" value="1"/>
</dbReference>
<keyword evidence="2" id="KW-0223">Dioxygenase</keyword>
<feature type="domain" description="VOC" evidence="1">
    <location>
        <begin position="7"/>
        <end position="121"/>
    </location>
</feature>
<evidence type="ECO:0000313" key="2">
    <source>
        <dbReference type="EMBL" id="SDJ68705.1"/>
    </source>
</evidence>
<dbReference type="EMBL" id="FNFL01000001">
    <property type="protein sequence ID" value="SDJ68705.1"/>
    <property type="molecule type" value="Genomic_DNA"/>
</dbReference>
<reference evidence="2 3" key="1">
    <citation type="submission" date="2016-10" db="EMBL/GenBank/DDBJ databases">
        <authorList>
            <person name="de Groot N.N."/>
        </authorList>
    </citation>
    <scope>NUCLEOTIDE SEQUENCE [LARGE SCALE GENOMIC DNA]</scope>
    <source>
        <strain evidence="2 3">CGMCC 1.6502</strain>
    </source>
</reference>
<dbReference type="Pfam" id="PF00903">
    <property type="entry name" value="Glyoxalase"/>
    <property type="match status" value="1"/>
</dbReference>
<dbReference type="Proteomes" id="UP000198694">
    <property type="component" value="Unassembled WGS sequence"/>
</dbReference>
<organism evidence="2 3">
    <name type="scientific">Sediminibacillus albus</name>
    <dbReference type="NCBI Taxonomy" id="407036"/>
    <lineage>
        <taxon>Bacteria</taxon>
        <taxon>Bacillati</taxon>
        <taxon>Bacillota</taxon>
        <taxon>Bacilli</taxon>
        <taxon>Bacillales</taxon>
        <taxon>Bacillaceae</taxon>
        <taxon>Sediminibacillus</taxon>
    </lineage>
</organism>
<protein>
    <submittedName>
        <fullName evidence="2">Catechol 2,3-dioxygenase</fullName>
    </submittedName>
</protein>